<evidence type="ECO:0000313" key="2">
    <source>
        <dbReference type="WBParaSite" id="PEQ_0001450301-mRNA-1"/>
    </source>
</evidence>
<protein>
    <submittedName>
        <fullName evidence="2">Uncharacterized protein</fullName>
    </submittedName>
</protein>
<dbReference type="Proteomes" id="UP000887564">
    <property type="component" value="Unplaced"/>
</dbReference>
<accession>A0A914S6Z7</accession>
<dbReference type="WBParaSite" id="PEQ_0001450301-mRNA-1">
    <property type="protein sequence ID" value="PEQ_0001450301-mRNA-1"/>
    <property type="gene ID" value="PEQ_0001450301"/>
</dbReference>
<sequence>MLGGVTGGGWANIQVTGNGYSARLKICGIMRITKLTDLASMFISDGKILEELVDCMVSCAVLNRSSMELVVEVDKECKKFEVINEYDTIVIRHAMDLCVIGAAFRCIDSKAKKCR</sequence>
<keyword evidence="1" id="KW-1185">Reference proteome</keyword>
<evidence type="ECO:0000313" key="1">
    <source>
        <dbReference type="Proteomes" id="UP000887564"/>
    </source>
</evidence>
<name>A0A914S6Z7_PAREQ</name>
<dbReference type="AlphaFoldDB" id="A0A914S6Z7"/>
<reference evidence="2" key="1">
    <citation type="submission" date="2022-11" db="UniProtKB">
        <authorList>
            <consortium name="WormBaseParasite"/>
        </authorList>
    </citation>
    <scope>IDENTIFICATION</scope>
</reference>
<organism evidence="1 2">
    <name type="scientific">Parascaris equorum</name>
    <name type="common">Equine roundworm</name>
    <dbReference type="NCBI Taxonomy" id="6256"/>
    <lineage>
        <taxon>Eukaryota</taxon>
        <taxon>Metazoa</taxon>
        <taxon>Ecdysozoa</taxon>
        <taxon>Nematoda</taxon>
        <taxon>Chromadorea</taxon>
        <taxon>Rhabditida</taxon>
        <taxon>Spirurina</taxon>
        <taxon>Ascaridomorpha</taxon>
        <taxon>Ascaridoidea</taxon>
        <taxon>Ascarididae</taxon>
        <taxon>Parascaris</taxon>
    </lineage>
</organism>
<proteinExistence type="predicted"/>